<evidence type="ECO:0000256" key="11">
    <source>
        <dbReference type="PIRSR" id="PIRSR000390-2"/>
    </source>
</evidence>
<dbReference type="NCBIfam" id="TIGR04181">
    <property type="entry name" value="NHT_00031"/>
    <property type="match status" value="1"/>
</dbReference>
<dbReference type="GO" id="GO:0102933">
    <property type="term" value="F:GDP-4-dehydro-6-deoxy-D-mannose-4-aminotransferase activity"/>
    <property type="evidence" value="ECO:0007669"/>
    <property type="project" value="UniProtKB-EC"/>
</dbReference>
<dbReference type="PANTHER" id="PTHR30244">
    <property type="entry name" value="TRANSAMINASE"/>
    <property type="match status" value="1"/>
</dbReference>
<comment type="catalytic activity">
    <reaction evidence="7">
        <text>GDP-alpha-D-perosamine + 2-oxoglutarate = GDP-4-dehydro-alpha-D-rhamnose + L-glutamate</text>
        <dbReference type="Rhea" id="RHEA:36779"/>
        <dbReference type="ChEBI" id="CHEBI:16810"/>
        <dbReference type="ChEBI" id="CHEBI:29985"/>
        <dbReference type="ChEBI" id="CHEBI:57964"/>
        <dbReference type="ChEBI" id="CHEBI:73996"/>
        <dbReference type="EC" id="2.6.1.102"/>
    </reaction>
</comment>
<reference evidence="13 14" key="1">
    <citation type="submission" date="2019-08" db="EMBL/GenBank/DDBJ databases">
        <title>Draft genome sequence of Ulvibacter marinus type strain NBRC 109484.</title>
        <authorList>
            <person name="Kawano K."/>
            <person name="Ushijima N."/>
            <person name="Kihara M."/>
            <person name="Itoh H."/>
        </authorList>
    </citation>
    <scope>NUCLEOTIDE SEQUENCE [LARGE SCALE GENOMIC DNA]</scope>
    <source>
        <strain evidence="13 14">NBRC 109484</strain>
    </source>
</reference>
<comment type="similarity">
    <text evidence="6 12">Belongs to the DegT/DnrJ/EryC1 family.</text>
</comment>
<dbReference type="CDD" id="cd00616">
    <property type="entry name" value="AHBA_syn"/>
    <property type="match status" value="1"/>
</dbReference>
<evidence type="ECO:0000256" key="12">
    <source>
        <dbReference type="RuleBase" id="RU004508"/>
    </source>
</evidence>
<evidence type="ECO:0000256" key="3">
    <source>
        <dbReference type="ARBA" id="ARBA00022576"/>
    </source>
</evidence>
<evidence type="ECO:0000256" key="10">
    <source>
        <dbReference type="PIRSR" id="PIRSR000390-1"/>
    </source>
</evidence>
<dbReference type="FunFam" id="3.40.640.10:FF:000090">
    <property type="entry name" value="Pyridoxal phosphate-dependent aminotransferase"/>
    <property type="match status" value="1"/>
</dbReference>
<comment type="pathway">
    <text evidence="2">Bacterial outer membrane biogenesis; LPS O-antigen biosynthesis.</text>
</comment>
<dbReference type="RefSeq" id="WP_151674617.1">
    <property type="nucleotide sequence ID" value="NZ_BKCG01000006.1"/>
</dbReference>
<dbReference type="Proteomes" id="UP000326509">
    <property type="component" value="Unassembled WGS sequence"/>
</dbReference>
<keyword evidence="3 13" id="KW-0032">Aminotransferase</keyword>
<dbReference type="OrthoDB" id="9810913at2"/>
<dbReference type="EC" id="2.6.1.102" evidence="8"/>
<evidence type="ECO:0000256" key="9">
    <source>
        <dbReference type="ARBA" id="ARBA00074221"/>
    </source>
</evidence>
<sequence length="379" mass="42878">MNIKVINDFIKNIFKGQDFIPLHAPTFGGNEKKYLNNCIDSTFVSSVGEYVDSFERKIEEFTKSKHAIVCVNGTNSLHIALLLAGVKNDDEVITQPLTFIATTNAIVYANATPVFVDVDKDTMGLSPIALKNFLENNCFIKDSSCFNKITNRRIKACMPMHTFGHACRIEEIITICKEYHIEVVEDAAEAMGSFYKGKHLGTYSKISAISFNGNKVMTTGGGGVILTNESEIAKQAKHLTTQAKIPHKWEYNHDEIGYNYRMPNLNAALGLAQLEQLPEFLKKKRTLTAKYIPFFKDQGISFFNEREEEECNFWLNAVILDNKEDRDLFLTETNSNSVMTRPIWTLMNKLPMFKNSPKGDLTNSEWLEERVVNIPSSVV</sequence>
<dbReference type="EMBL" id="BKCG01000006">
    <property type="protein sequence ID" value="GER60175.1"/>
    <property type="molecule type" value="Genomic_DNA"/>
</dbReference>
<dbReference type="SUPFAM" id="SSF53383">
    <property type="entry name" value="PLP-dependent transferases"/>
    <property type="match status" value="1"/>
</dbReference>
<evidence type="ECO:0000256" key="2">
    <source>
        <dbReference type="ARBA" id="ARBA00005125"/>
    </source>
</evidence>
<evidence type="ECO:0000256" key="6">
    <source>
        <dbReference type="ARBA" id="ARBA00037999"/>
    </source>
</evidence>
<dbReference type="GO" id="GO:0000271">
    <property type="term" value="P:polysaccharide biosynthetic process"/>
    <property type="evidence" value="ECO:0007669"/>
    <property type="project" value="TreeGrafter"/>
</dbReference>
<dbReference type="PIRSF" id="PIRSF000390">
    <property type="entry name" value="PLP_StrS"/>
    <property type="match status" value="1"/>
</dbReference>
<keyword evidence="4 13" id="KW-0808">Transferase</keyword>
<dbReference type="InterPro" id="IPR000653">
    <property type="entry name" value="DegT/StrS_aminotransferase"/>
</dbReference>
<evidence type="ECO:0000256" key="7">
    <source>
        <dbReference type="ARBA" id="ARBA00051587"/>
    </source>
</evidence>
<dbReference type="InterPro" id="IPR015424">
    <property type="entry name" value="PyrdxlP-dep_Trfase"/>
</dbReference>
<evidence type="ECO:0000256" key="4">
    <source>
        <dbReference type="ARBA" id="ARBA00022679"/>
    </source>
</evidence>
<gene>
    <name evidence="13" type="ORF">ULMA_22830</name>
</gene>
<dbReference type="Pfam" id="PF01041">
    <property type="entry name" value="DegT_DnrJ_EryC1"/>
    <property type="match status" value="1"/>
</dbReference>
<keyword evidence="5 11" id="KW-0663">Pyridoxal phosphate</keyword>
<dbReference type="InterPro" id="IPR015421">
    <property type="entry name" value="PyrdxlP-dep_Trfase_major"/>
</dbReference>
<feature type="active site" description="Proton acceptor" evidence="10">
    <location>
        <position position="215"/>
    </location>
</feature>
<dbReference type="Gene3D" id="3.40.640.10">
    <property type="entry name" value="Type I PLP-dependent aspartate aminotransferase-like (Major domain)"/>
    <property type="match status" value="1"/>
</dbReference>
<keyword evidence="14" id="KW-1185">Reference proteome</keyword>
<comment type="cofactor">
    <cofactor evidence="1">
        <name>pyridoxal 5'-phosphate</name>
        <dbReference type="ChEBI" id="CHEBI:597326"/>
    </cofactor>
</comment>
<dbReference type="InterPro" id="IPR026385">
    <property type="entry name" value="LegC-like"/>
</dbReference>
<name>A0A5J4IQN5_9FLAO</name>
<evidence type="ECO:0000256" key="1">
    <source>
        <dbReference type="ARBA" id="ARBA00001933"/>
    </source>
</evidence>
<accession>A0A5J4IQN5</accession>
<evidence type="ECO:0000313" key="13">
    <source>
        <dbReference type="EMBL" id="GER60175.1"/>
    </source>
</evidence>
<dbReference type="PANTHER" id="PTHR30244:SF30">
    <property type="entry name" value="BLR5990 PROTEIN"/>
    <property type="match status" value="1"/>
</dbReference>
<comment type="caution">
    <text evidence="13">The sequence shown here is derived from an EMBL/GenBank/DDBJ whole genome shotgun (WGS) entry which is preliminary data.</text>
</comment>
<dbReference type="AlphaFoldDB" id="A0A5J4IQN5"/>
<evidence type="ECO:0000256" key="8">
    <source>
        <dbReference type="ARBA" id="ARBA00066317"/>
    </source>
</evidence>
<protein>
    <recommendedName>
        <fullName evidence="9">GDP-perosamine synthase</fullName>
        <ecNumber evidence="8">2.6.1.102</ecNumber>
    </recommendedName>
</protein>
<evidence type="ECO:0000313" key="14">
    <source>
        <dbReference type="Proteomes" id="UP000326509"/>
    </source>
</evidence>
<organism evidence="13 14">
    <name type="scientific">Patiriisocius marinus</name>
    <dbReference type="NCBI Taxonomy" id="1397112"/>
    <lineage>
        <taxon>Bacteria</taxon>
        <taxon>Pseudomonadati</taxon>
        <taxon>Bacteroidota</taxon>
        <taxon>Flavobacteriia</taxon>
        <taxon>Flavobacteriales</taxon>
        <taxon>Flavobacteriaceae</taxon>
        <taxon>Patiriisocius</taxon>
    </lineage>
</organism>
<dbReference type="GO" id="GO:0030170">
    <property type="term" value="F:pyridoxal phosphate binding"/>
    <property type="evidence" value="ECO:0007669"/>
    <property type="project" value="TreeGrafter"/>
</dbReference>
<feature type="modified residue" description="N6-(pyridoxal phosphate)lysine" evidence="11">
    <location>
        <position position="215"/>
    </location>
</feature>
<evidence type="ECO:0000256" key="5">
    <source>
        <dbReference type="ARBA" id="ARBA00022898"/>
    </source>
</evidence>
<proteinExistence type="inferred from homology"/>